<proteinExistence type="predicted"/>
<dbReference type="GO" id="GO:0071281">
    <property type="term" value="P:cellular response to iron ion"/>
    <property type="evidence" value="ECO:0007669"/>
    <property type="project" value="TreeGrafter"/>
</dbReference>
<sequence length="319" mass="35735">MMKKGIVLLLLSLGVSAFANTPSNAANTLIDQQGISTINYSAVENTATILAVRPRIISLSPAATELIYDLGLENHLLAIDKNSNYPEQTKQLQSIGDAFSPNRELLTLLNPDIVISFSLSPVIEQAQQQLQFELLIMQPKNIDELLTQAQRLAQQITKTKQPTEEANHNQQQAQQSIKQWQHRWDTLKKQYTQAPKKKAFVFLGTQPIYALGKETFLSQSLQTCGAENMFPHIKQSAFILSAEELILNPPDIIIAGIASSEHYPTKQAEIQKALGKIGINIHSNNILLFDEDILFRPSIRFLNHLPQLCEAIQQHKVKQ</sequence>
<dbReference type="InterPro" id="IPR050902">
    <property type="entry name" value="ABC_Transporter_SBP"/>
</dbReference>
<dbReference type="RefSeq" id="WP_163763694.1">
    <property type="nucleotide sequence ID" value="NZ_JAAGYR010000001.1"/>
</dbReference>
<dbReference type="Proteomes" id="UP000477651">
    <property type="component" value="Unassembled WGS sequence"/>
</dbReference>
<dbReference type="InterPro" id="IPR002491">
    <property type="entry name" value="ABC_transptr_periplasmic_BD"/>
</dbReference>
<keyword evidence="5" id="KW-1185">Reference proteome</keyword>
<protein>
    <submittedName>
        <fullName evidence="4">ABC transporter substrate-binding protein</fullName>
    </submittedName>
</protein>
<evidence type="ECO:0000313" key="5">
    <source>
        <dbReference type="Proteomes" id="UP000477651"/>
    </source>
</evidence>
<evidence type="ECO:0000256" key="1">
    <source>
        <dbReference type="SAM" id="MobiDB-lite"/>
    </source>
</evidence>
<feature type="region of interest" description="Disordered" evidence="1">
    <location>
        <begin position="157"/>
        <end position="177"/>
    </location>
</feature>
<dbReference type="AlphaFoldDB" id="A0A6L9Y520"/>
<name>A0A6L9Y520_9BURK</name>
<feature type="domain" description="Fe/B12 periplasmic-binding" evidence="3">
    <location>
        <begin position="55"/>
        <end position="319"/>
    </location>
</feature>
<dbReference type="Pfam" id="PF01497">
    <property type="entry name" value="Peripla_BP_2"/>
    <property type="match status" value="1"/>
</dbReference>
<evidence type="ECO:0000259" key="3">
    <source>
        <dbReference type="PROSITE" id="PS50983"/>
    </source>
</evidence>
<keyword evidence="2" id="KW-0732">Signal</keyword>
<dbReference type="EMBL" id="JAAGYR010000001">
    <property type="protein sequence ID" value="NEN74904.1"/>
    <property type="molecule type" value="Genomic_DNA"/>
</dbReference>
<gene>
    <name evidence="4" type="ORF">F9B74_00965</name>
</gene>
<accession>A0A6L9Y520</accession>
<organism evidence="4 5">
    <name type="scientific">Pelistega ratti</name>
    <dbReference type="NCBI Taxonomy" id="2652177"/>
    <lineage>
        <taxon>Bacteria</taxon>
        <taxon>Pseudomonadati</taxon>
        <taxon>Pseudomonadota</taxon>
        <taxon>Betaproteobacteria</taxon>
        <taxon>Burkholderiales</taxon>
        <taxon>Alcaligenaceae</taxon>
        <taxon>Pelistega</taxon>
    </lineage>
</organism>
<dbReference type="PANTHER" id="PTHR30535">
    <property type="entry name" value="VITAMIN B12-BINDING PROTEIN"/>
    <property type="match status" value="1"/>
</dbReference>
<feature type="signal peptide" evidence="2">
    <location>
        <begin position="1"/>
        <end position="19"/>
    </location>
</feature>
<feature type="chain" id="PRO_5027069181" evidence="2">
    <location>
        <begin position="20"/>
        <end position="319"/>
    </location>
</feature>
<evidence type="ECO:0000256" key="2">
    <source>
        <dbReference type="SAM" id="SignalP"/>
    </source>
</evidence>
<dbReference type="Gene3D" id="3.40.50.1980">
    <property type="entry name" value="Nitrogenase molybdenum iron protein domain"/>
    <property type="match status" value="2"/>
</dbReference>
<dbReference type="SUPFAM" id="SSF53807">
    <property type="entry name" value="Helical backbone' metal receptor"/>
    <property type="match status" value="1"/>
</dbReference>
<reference evidence="4 5" key="1">
    <citation type="submission" date="2020-02" db="EMBL/GenBank/DDBJ databases">
        <title>Pelistega sp. NLN82 were isolated from wild rodents of the Hainan Island.</title>
        <authorList>
            <person name="Niu N."/>
            <person name="Zhou J."/>
        </authorList>
    </citation>
    <scope>NUCLEOTIDE SEQUENCE [LARGE SCALE GENOMIC DNA]</scope>
    <source>
        <strain evidence="4 5">NLN82</strain>
    </source>
</reference>
<dbReference type="PANTHER" id="PTHR30535:SF34">
    <property type="entry name" value="MOLYBDATE-BINDING PROTEIN MOLA"/>
    <property type="match status" value="1"/>
</dbReference>
<comment type="caution">
    <text evidence="4">The sequence shown here is derived from an EMBL/GenBank/DDBJ whole genome shotgun (WGS) entry which is preliminary data.</text>
</comment>
<evidence type="ECO:0000313" key="4">
    <source>
        <dbReference type="EMBL" id="NEN74904.1"/>
    </source>
</evidence>
<dbReference type="PROSITE" id="PS50983">
    <property type="entry name" value="FE_B12_PBP"/>
    <property type="match status" value="1"/>
</dbReference>